<sequence>MRGPRDGGTLDRQQPHPDDHDEEGTMTANDDRIVLEPATSSVAEGRRWAVRQAARAHADAEASRTLELLTSEILTNAVVHTRAHRRIALHAECRDDCVRVAVTDPDPTLPLVRPGSPVRAGGNGMRIVDALASRWGVELHPGRGKTVWFETPVHPAGHLLTA</sequence>
<feature type="compositionally biased region" description="Basic and acidic residues" evidence="2">
    <location>
        <begin position="1"/>
        <end position="19"/>
    </location>
</feature>
<organism evidence="4 5">
    <name type="scientific">Cellulomonas triticagri</name>
    <dbReference type="NCBI Taxonomy" id="2483352"/>
    <lineage>
        <taxon>Bacteria</taxon>
        <taxon>Bacillati</taxon>
        <taxon>Actinomycetota</taxon>
        <taxon>Actinomycetes</taxon>
        <taxon>Micrococcales</taxon>
        <taxon>Cellulomonadaceae</taxon>
        <taxon>Cellulomonas</taxon>
    </lineage>
</organism>
<name>A0A3M2J3Q6_9CELL</name>
<keyword evidence="5" id="KW-1185">Reference proteome</keyword>
<comment type="caution">
    <text evidence="4">The sequence shown here is derived from an EMBL/GenBank/DDBJ whole genome shotgun (WGS) entry which is preliminary data.</text>
</comment>
<dbReference type="InterPro" id="IPR003594">
    <property type="entry name" value="HATPase_dom"/>
</dbReference>
<dbReference type="SUPFAM" id="SSF55874">
    <property type="entry name" value="ATPase domain of HSP90 chaperone/DNA topoisomerase II/histidine kinase"/>
    <property type="match status" value="1"/>
</dbReference>
<dbReference type="Proteomes" id="UP000269289">
    <property type="component" value="Unassembled WGS sequence"/>
</dbReference>
<feature type="region of interest" description="Disordered" evidence="2">
    <location>
        <begin position="1"/>
        <end position="31"/>
    </location>
</feature>
<dbReference type="Pfam" id="PF13581">
    <property type="entry name" value="HATPase_c_2"/>
    <property type="match status" value="1"/>
</dbReference>
<evidence type="ECO:0000256" key="1">
    <source>
        <dbReference type="ARBA" id="ARBA00022527"/>
    </source>
</evidence>
<dbReference type="GO" id="GO:0005524">
    <property type="term" value="F:ATP binding"/>
    <property type="evidence" value="ECO:0007669"/>
    <property type="project" value="UniProtKB-KW"/>
</dbReference>
<protein>
    <submittedName>
        <fullName evidence="4">ATP-binding protein</fullName>
    </submittedName>
</protein>
<dbReference type="InterPro" id="IPR036890">
    <property type="entry name" value="HATPase_C_sf"/>
</dbReference>
<proteinExistence type="predicted"/>
<dbReference type="PANTHER" id="PTHR35526:SF3">
    <property type="entry name" value="ANTI-SIGMA-F FACTOR RSBW"/>
    <property type="match status" value="1"/>
</dbReference>
<dbReference type="Gene3D" id="3.30.565.10">
    <property type="entry name" value="Histidine kinase-like ATPase, C-terminal domain"/>
    <property type="match status" value="1"/>
</dbReference>
<dbReference type="CDD" id="cd16936">
    <property type="entry name" value="HATPase_RsbW-like"/>
    <property type="match status" value="1"/>
</dbReference>
<evidence type="ECO:0000259" key="3">
    <source>
        <dbReference type="Pfam" id="PF13581"/>
    </source>
</evidence>
<gene>
    <name evidence="4" type="ORF">EBM89_16145</name>
</gene>
<dbReference type="PANTHER" id="PTHR35526">
    <property type="entry name" value="ANTI-SIGMA-F FACTOR RSBW-RELATED"/>
    <property type="match status" value="1"/>
</dbReference>
<evidence type="ECO:0000313" key="5">
    <source>
        <dbReference type="Proteomes" id="UP000269289"/>
    </source>
</evidence>
<evidence type="ECO:0000313" key="4">
    <source>
        <dbReference type="EMBL" id="RMI06530.1"/>
    </source>
</evidence>
<keyword evidence="1" id="KW-0418">Kinase</keyword>
<keyword evidence="4" id="KW-0547">Nucleotide-binding</keyword>
<dbReference type="InterPro" id="IPR050267">
    <property type="entry name" value="Anti-sigma-factor_SerPK"/>
</dbReference>
<feature type="domain" description="Histidine kinase/HSP90-like ATPase" evidence="3">
    <location>
        <begin position="39"/>
        <end position="149"/>
    </location>
</feature>
<keyword evidence="1" id="KW-0723">Serine/threonine-protein kinase</keyword>
<accession>A0A3M2J3Q6</accession>
<keyword evidence="1" id="KW-0808">Transferase</keyword>
<keyword evidence="4" id="KW-0067">ATP-binding</keyword>
<dbReference type="EMBL" id="RFFI01000107">
    <property type="protein sequence ID" value="RMI06530.1"/>
    <property type="molecule type" value="Genomic_DNA"/>
</dbReference>
<dbReference type="GO" id="GO:0004674">
    <property type="term" value="F:protein serine/threonine kinase activity"/>
    <property type="evidence" value="ECO:0007669"/>
    <property type="project" value="UniProtKB-KW"/>
</dbReference>
<evidence type="ECO:0000256" key="2">
    <source>
        <dbReference type="SAM" id="MobiDB-lite"/>
    </source>
</evidence>
<reference evidence="4 5" key="1">
    <citation type="submission" date="2018-10" db="EMBL/GenBank/DDBJ databases">
        <title>Isolation, diversity and antifungal activity of actinobacteria from wheat.</title>
        <authorList>
            <person name="Han C."/>
        </authorList>
    </citation>
    <scope>NUCLEOTIDE SEQUENCE [LARGE SCALE GENOMIC DNA]</scope>
    <source>
        <strain evidence="4 5">NEAU-YY56</strain>
    </source>
</reference>
<dbReference type="AlphaFoldDB" id="A0A3M2J3Q6"/>